<sequence>MLRSALARLFITHERNDNKLEAEEWGPGGDGARGGRGGVPCIKRLISTQRPRVPSIRPGLRLQGKPGYRGLSAIYGAESLIRYRYGGGGGGGPQVVPHGVVSPGLALRRAITGTRAAFVGSQQQQSVQLVPINVLNRSSSVYGLQGRGLPNPHAGS</sequence>
<dbReference type="AlphaFoldDB" id="A0A5B7HBZ6"/>
<accession>A0A5B7HBZ6</accession>
<dbReference type="Proteomes" id="UP000324222">
    <property type="component" value="Unassembled WGS sequence"/>
</dbReference>
<reference evidence="1 2" key="1">
    <citation type="submission" date="2019-05" db="EMBL/GenBank/DDBJ databases">
        <title>Another draft genome of Portunus trituberculatus and its Hox gene families provides insights of decapod evolution.</title>
        <authorList>
            <person name="Jeong J.-H."/>
            <person name="Song I."/>
            <person name="Kim S."/>
            <person name="Choi T."/>
            <person name="Kim D."/>
            <person name="Ryu S."/>
            <person name="Kim W."/>
        </authorList>
    </citation>
    <scope>NUCLEOTIDE SEQUENCE [LARGE SCALE GENOMIC DNA]</scope>
    <source>
        <tissue evidence="1">Muscle</tissue>
    </source>
</reference>
<dbReference type="EMBL" id="VSRR010026174">
    <property type="protein sequence ID" value="MPC67389.1"/>
    <property type="molecule type" value="Genomic_DNA"/>
</dbReference>
<protein>
    <submittedName>
        <fullName evidence="1">Uncharacterized protein</fullName>
    </submittedName>
</protein>
<gene>
    <name evidence="1" type="ORF">E2C01_061564</name>
</gene>
<organism evidence="1 2">
    <name type="scientific">Portunus trituberculatus</name>
    <name type="common">Swimming crab</name>
    <name type="synonym">Neptunus trituberculatus</name>
    <dbReference type="NCBI Taxonomy" id="210409"/>
    <lineage>
        <taxon>Eukaryota</taxon>
        <taxon>Metazoa</taxon>
        <taxon>Ecdysozoa</taxon>
        <taxon>Arthropoda</taxon>
        <taxon>Crustacea</taxon>
        <taxon>Multicrustacea</taxon>
        <taxon>Malacostraca</taxon>
        <taxon>Eumalacostraca</taxon>
        <taxon>Eucarida</taxon>
        <taxon>Decapoda</taxon>
        <taxon>Pleocyemata</taxon>
        <taxon>Brachyura</taxon>
        <taxon>Eubrachyura</taxon>
        <taxon>Portunoidea</taxon>
        <taxon>Portunidae</taxon>
        <taxon>Portuninae</taxon>
        <taxon>Portunus</taxon>
    </lineage>
</organism>
<evidence type="ECO:0000313" key="2">
    <source>
        <dbReference type="Proteomes" id="UP000324222"/>
    </source>
</evidence>
<comment type="caution">
    <text evidence="1">The sequence shown here is derived from an EMBL/GenBank/DDBJ whole genome shotgun (WGS) entry which is preliminary data.</text>
</comment>
<keyword evidence="2" id="KW-1185">Reference proteome</keyword>
<proteinExistence type="predicted"/>
<name>A0A5B7HBZ6_PORTR</name>
<evidence type="ECO:0000313" key="1">
    <source>
        <dbReference type="EMBL" id="MPC67389.1"/>
    </source>
</evidence>